<gene>
    <name evidence="1" type="ORF">L873DRAFT_1040586</name>
</gene>
<keyword evidence="2" id="KW-1185">Reference proteome</keyword>
<reference evidence="1 2" key="1">
    <citation type="journal article" date="2018" name="Nat. Ecol. Evol.">
        <title>Pezizomycetes genomes reveal the molecular basis of ectomycorrhizal truffle lifestyle.</title>
        <authorList>
            <person name="Murat C."/>
            <person name="Payen T."/>
            <person name="Noel B."/>
            <person name="Kuo A."/>
            <person name="Morin E."/>
            <person name="Chen J."/>
            <person name="Kohler A."/>
            <person name="Krizsan K."/>
            <person name="Balestrini R."/>
            <person name="Da Silva C."/>
            <person name="Montanini B."/>
            <person name="Hainaut M."/>
            <person name="Levati E."/>
            <person name="Barry K.W."/>
            <person name="Belfiori B."/>
            <person name="Cichocki N."/>
            <person name="Clum A."/>
            <person name="Dockter R.B."/>
            <person name="Fauchery L."/>
            <person name="Guy J."/>
            <person name="Iotti M."/>
            <person name="Le Tacon F."/>
            <person name="Lindquist E.A."/>
            <person name="Lipzen A."/>
            <person name="Malagnac F."/>
            <person name="Mello A."/>
            <person name="Molinier V."/>
            <person name="Miyauchi S."/>
            <person name="Poulain J."/>
            <person name="Riccioni C."/>
            <person name="Rubini A."/>
            <person name="Sitrit Y."/>
            <person name="Splivallo R."/>
            <person name="Traeger S."/>
            <person name="Wang M."/>
            <person name="Zifcakova L."/>
            <person name="Wipf D."/>
            <person name="Zambonelli A."/>
            <person name="Paolocci F."/>
            <person name="Nowrousian M."/>
            <person name="Ottonello S."/>
            <person name="Baldrian P."/>
            <person name="Spatafora J.W."/>
            <person name="Henrissat B."/>
            <person name="Nagy L.G."/>
            <person name="Aury J.M."/>
            <person name="Wincker P."/>
            <person name="Grigoriev I.V."/>
            <person name="Bonfante P."/>
            <person name="Martin F.M."/>
        </authorList>
    </citation>
    <scope>NUCLEOTIDE SEQUENCE [LARGE SCALE GENOMIC DNA]</scope>
    <source>
        <strain evidence="1 2">120613-1</strain>
    </source>
</reference>
<dbReference type="EMBL" id="ML120396">
    <property type="protein sequence ID" value="RPA98377.1"/>
    <property type="molecule type" value="Genomic_DNA"/>
</dbReference>
<organism evidence="1 2">
    <name type="scientific">Choiromyces venosus 120613-1</name>
    <dbReference type="NCBI Taxonomy" id="1336337"/>
    <lineage>
        <taxon>Eukaryota</taxon>
        <taxon>Fungi</taxon>
        <taxon>Dikarya</taxon>
        <taxon>Ascomycota</taxon>
        <taxon>Pezizomycotina</taxon>
        <taxon>Pezizomycetes</taxon>
        <taxon>Pezizales</taxon>
        <taxon>Tuberaceae</taxon>
        <taxon>Choiromyces</taxon>
    </lineage>
</organism>
<proteinExistence type="predicted"/>
<evidence type="ECO:0000313" key="2">
    <source>
        <dbReference type="Proteomes" id="UP000276215"/>
    </source>
</evidence>
<dbReference type="Proteomes" id="UP000276215">
    <property type="component" value="Unassembled WGS sequence"/>
</dbReference>
<evidence type="ECO:0000313" key="1">
    <source>
        <dbReference type="EMBL" id="RPA98377.1"/>
    </source>
</evidence>
<name>A0A3N4JM49_9PEZI</name>
<protein>
    <submittedName>
        <fullName evidence="1">Uncharacterized protein</fullName>
    </submittedName>
</protein>
<dbReference type="AlphaFoldDB" id="A0A3N4JM49"/>
<sequence length="124" mass="13944">MFTVIRCCTRVTYWMLKSGMGSTLPSNSVSFRNGGVLVPYGASTLESTFTTTKRPQLFDKQQQRCMPLFYLLLLYNDPKSYREHIYRADFTLGGVVLSIIALKVEAKFGWSQGVGTCMGKECFG</sequence>
<accession>A0A3N4JM49</accession>